<proteinExistence type="predicted"/>
<dbReference type="EMBL" id="CAADFC020000028">
    <property type="protein sequence ID" value="VIO76346.1"/>
    <property type="molecule type" value="Genomic_DNA"/>
</dbReference>
<dbReference type="Gene3D" id="3.90.1720.10">
    <property type="entry name" value="endopeptidase domain like (from Nostoc punctiforme)"/>
    <property type="match status" value="1"/>
</dbReference>
<dbReference type="RefSeq" id="WP_139863546.1">
    <property type="nucleotide sequence ID" value="NZ_CAADFC020000028.1"/>
</dbReference>
<gene>
    <name evidence="3" type="ORF">CI1B_63630</name>
</gene>
<evidence type="ECO:0000313" key="4">
    <source>
        <dbReference type="Proteomes" id="UP000328092"/>
    </source>
</evidence>
<dbReference type="AlphaFoldDB" id="A0A508TQ52"/>
<feature type="compositionally biased region" description="Basic and acidic residues" evidence="1">
    <location>
        <begin position="571"/>
        <end position="594"/>
    </location>
</feature>
<feature type="chain" id="PRO_5021300791" description="NlpC/P60 domain-containing protein" evidence="2">
    <location>
        <begin position="28"/>
        <end position="602"/>
    </location>
</feature>
<comment type="caution">
    <text evidence="3">The sequence shown here is derived from an EMBL/GenBank/DDBJ whole genome shotgun (WGS) entry which is preliminary data.</text>
</comment>
<evidence type="ECO:0000256" key="1">
    <source>
        <dbReference type="SAM" id="MobiDB-lite"/>
    </source>
</evidence>
<keyword evidence="4" id="KW-1185">Reference proteome</keyword>
<dbReference type="OrthoDB" id="5620138at2"/>
<accession>A0A508TQ52</accession>
<name>A0A508TQ52_9BRAD</name>
<keyword evidence="2" id="KW-0732">Signal</keyword>
<dbReference type="Proteomes" id="UP000328092">
    <property type="component" value="Unassembled WGS sequence"/>
</dbReference>
<organism evidence="3 4">
    <name type="scientific">Bradyrhizobium ivorense</name>
    <dbReference type="NCBI Taxonomy" id="2511166"/>
    <lineage>
        <taxon>Bacteria</taxon>
        <taxon>Pseudomonadati</taxon>
        <taxon>Pseudomonadota</taxon>
        <taxon>Alphaproteobacteria</taxon>
        <taxon>Hyphomicrobiales</taxon>
        <taxon>Nitrobacteraceae</taxon>
        <taxon>Bradyrhizobium</taxon>
    </lineage>
</organism>
<feature type="signal peptide" evidence="2">
    <location>
        <begin position="1"/>
        <end position="27"/>
    </location>
</feature>
<evidence type="ECO:0000313" key="3">
    <source>
        <dbReference type="EMBL" id="VIO76346.1"/>
    </source>
</evidence>
<protein>
    <recommendedName>
        <fullName evidence="5">NlpC/P60 domain-containing protein</fullName>
    </recommendedName>
</protein>
<sequence>MLQPRNGFSAHYLLAILAALLPYAALADDLVVKRFSGGDSPNSVGIAEASEDVELTGPQALTTDGGGDLFMLDQLNQRIVRFDPKRPAEEPSILVLPDSVQPNDLVVRKDEILVWDNGIRTLKASGDPVSTRGVGGTTTKLEEVSTRAVDDTFAQSAFAQMGSQPPGNALELLDQNTRAVTLKQGRKPSRQYIASRGRGSVIADITPEKAENSVLVEVRSMDDNAVVAQIRLRVRDKLGAVEFLEIDNSNRLYILGENIPDAASRAATFVARFSPSGELEGIYELPLANTPLTRRFVTISGDGDVYFLRTERTGVDVVGVGFRPLRNAKLIDVRPPRNQNPAASPNSKFTAIAAVRPSNRQQAIETAFAFEGVQWLLTPQNYGSDPDTACSGFSRIRRPWYLQGKVGQQVRGVPYCWGCHGSLENFRAQMGRGVKAGNVCTRNAPRNDVAGVDCSAFVSATWGLSVHYTTAAIPAIARPVENPWDLRPGDALNKPGSHVMLFLRFTPDRKAEVMESSTGGCNGRVCRNVYPLAALLARGYQPVRFKGLADDTTVVAQGRYEAETAASGKSAQKDKPSQKDKSGQTDKPGKEKTASKASKARN</sequence>
<dbReference type="SUPFAM" id="SSF101898">
    <property type="entry name" value="NHL repeat"/>
    <property type="match status" value="1"/>
</dbReference>
<evidence type="ECO:0008006" key="5">
    <source>
        <dbReference type="Google" id="ProtNLM"/>
    </source>
</evidence>
<reference evidence="3" key="1">
    <citation type="submission" date="2019-02" db="EMBL/GenBank/DDBJ databases">
        <authorList>
            <person name="Pothier F.J."/>
        </authorList>
    </citation>
    <scope>NUCLEOTIDE SEQUENCE</scope>
    <source>
        <strain evidence="3">CI-1B</strain>
    </source>
</reference>
<evidence type="ECO:0000256" key="2">
    <source>
        <dbReference type="SAM" id="SignalP"/>
    </source>
</evidence>
<feature type="region of interest" description="Disordered" evidence="1">
    <location>
        <begin position="563"/>
        <end position="602"/>
    </location>
</feature>